<dbReference type="InterPro" id="IPR001734">
    <property type="entry name" value="Na/solute_symporter"/>
</dbReference>
<dbReference type="AlphaFoldDB" id="A0A553P211"/>
<feature type="compositionally biased region" description="Acidic residues" evidence="17">
    <location>
        <begin position="1110"/>
        <end position="1147"/>
    </location>
</feature>
<evidence type="ECO:0000256" key="18">
    <source>
        <dbReference type="SAM" id="Phobius"/>
    </source>
</evidence>
<keyword evidence="20" id="KW-1185">Reference proteome</keyword>
<feature type="region of interest" description="Disordered" evidence="17">
    <location>
        <begin position="1087"/>
        <end position="1162"/>
    </location>
</feature>
<dbReference type="SUPFAM" id="SSF63887">
    <property type="entry name" value="P-domain of calnexin/calreticulin"/>
    <property type="match status" value="2"/>
</dbReference>
<reference evidence="19 20" key="1">
    <citation type="journal article" date="2018" name="Nat. Ecol. Evol.">
        <title>Genomic signatures of mitonuclear coevolution across populations of Tigriopus californicus.</title>
        <authorList>
            <person name="Barreto F.S."/>
            <person name="Watson E.T."/>
            <person name="Lima T.G."/>
            <person name="Willett C.S."/>
            <person name="Edmands S."/>
            <person name="Li W."/>
            <person name="Burton R.S."/>
        </authorList>
    </citation>
    <scope>NUCLEOTIDE SEQUENCE [LARGE SCALE GENOMIC DNA]</scope>
    <source>
        <strain evidence="19 20">San Diego</strain>
    </source>
</reference>
<evidence type="ECO:0000256" key="6">
    <source>
        <dbReference type="ARBA" id="ARBA00022475"/>
    </source>
</evidence>
<comment type="function">
    <text evidence="15">Calcium-binding protein that interacts with newly synthesized monoglucosylated glycoproteins in the endoplasmic reticulum. It may act in assisting protein assembly and/or in the retention within the ER of unassembled protein subunits. It seems to play a major role in the quality control apparatus of the ER by the retention of incorrectly folded proteins. Required for embryogenesis and larval development under heat and ER stress conditions. May be important for germ cell development. Involved in neuronal necrotic cell death.</text>
</comment>
<keyword evidence="6" id="KW-1003">Cell membrane</keyword>
<evidence type="ECO:0000256" key="7">
    <source>
        <dbReference type="ARBA" id="ARBA00022692"/>
    </source>
</evidence>
<dbReference type="PROSITE" id="PS50283">
    <property type="entry name" value="NA_SOLUT_SYMP_3"/>
    <property type="match status" value="1"/>
</dbReference>
<dbReference type="InterPro" id="IPR038377">
    <property type="entry name" value="Na/Glc_symporter_sf"/>
</dbReference>
<dbReference type="PROSITE" id="PS00804">
    <property type="entry name" value="CALRETICULIN_2"/>
    <property type="match status" value="1"/>
</dbReference>
<evidence type="ECO:0000256" key="13">
    <source>
        <dbReference type="ARBA" id="ARBA00023186"/>
    </source>
</evidence>
<evidence type="ECO:0000256" key="8">
    <source>
        <dbReference type="ARBA" id="ARBA00022824"/>
    </source>
</evidence>
<dbReference type="PRINTS" id="PR00626">
    <property type="entry name" value="CALRETICULIN"/>
</dbReference>
<dbReference type="CDD" id="cd11492">
    <property type="entry name" value="SLC5sbd_NIS-SMVT"/>
    <property type="match status" value="1"/>
</dbReference>
<dbReference type="GO" id="GO:0005789">
    <property type="term" value="C:endoplasmic reticulum membrane"/>
    <property type="evidence" value="ECO:0007669"/>
    <property type="project" value="UniProtKB-SubCell"/>
</dbReference>
<feature type="compositionally biased region" description="Acidic residues" evidence="17">
    <location>
        <begin position="602"/>
        <end position="616"/>
    </location>
</feature>
<feature type="transmembrane region" description="Helical" evidence="18">
    <location>
        <begin position="274"/>
        <end position="299"/>
    </location>
</feature>
<dbReference type="GO" id="GO:0005509">
    <property type="term" value="F:calcium ion binding"/>
    <property type="evidence" value="ECO:0007669"/>
    <property type="project" value="InterPro"/>
</dbReference>
<evidence type="ECO:0000313" key="20">
    <source>
        <dbReference type="Proteomes" id="UP000318571"/>
    </source>
</evidence>
<feature type="transmembrane region" description="Helical" evidence="18">
    <location>
        <begin position="123"/>
        <end position="143"/>
    </location>
</feature>
<feature type="transmembrane region" description="Helical" evidence="18">
    <location>
        <begin position="188"/>
        <end position="215"/>
    </location>
</feature>
<evidence type="ECO:0000313" key="19">
    <source>
        <dbReference type="EMBL" id="TRY71728.1"/>
    </source>
</evidence>
<evidence type="ECO:0000256" key="14">
    <source>
        <dbReference type="ARBA" id="ARBA00023201"/>
    </source>
</evidence>
<dbReference type="Gene3D" id="2.60.120.200">
    <property type="match status" value="1"/>
</dbReference>
<dbReference type="PROSITE" id="PS00805">
    <property type="entry name" value="CALRETICULIN_REPEAT"/>
    <property type="match status" value="1"/>
</dbReference>
<evidence type="ECO:0000256" key="16">
    <source>
        <dbReference type="PIRSR" id="PIRSR601580-3"/>
    </source>
</evidence>
<evidence type="ECO:0000256" key="5">
    <source>
        <dbReference type="ARBA" id="ARBA00022448"/>
    </source>
</evidence>
<dbReference type="GO" id="GO:0051082">
    <property type="term" value="F:unfolded protein binding"/>
    <property type="evidence" value="ECO:0007669"/>
    <property type="project" value="InterPro"/>
</dbReference>
<feature type="transmembrane region" description="Helical" evidence="18">
    <location>
        <begin position="334"/>
        <end position="355"/>
    </location>
</feature>
<keyword evidence="9 18" id="KW-1133">Transmembrane helix</keyword>
<dbReference type="InterPro" id="IPR018124">
    <property type="entry name" value="Calret/calnex_CS"/>
</dbReference>
<dbReference type="STRING" id="6832.A0A553P211"/>
<evidence type="ECO:0000256" key="2">
    <source>
        <dbReference type="ARBA" id="ARBA00004651"/>
    </source>
</evidence>
<evidence type="ECO:0000256" key="1">
    <source>
        <dbReference type="ARBA" id="ARBA00004115"/>
    </source>
</evidence>
<comment type="similarity">
    <text evidence="3">Belongs to the sodium:solute symporter (SSF) (TC 2.A.21) family.</text>
</comment>
<sequence>MVGFGIWDYVVFGGMLLISSGIGLYYGFTGGKQKTIGEYLFGDRTMGSLTVAFSLMASFMSAITLLGVTQENYYFGTQFVVINIAYIIGTPICAYLYLPVFFQLQAASAYEYLEKRFGKTTRVVASLAFSLQMILYMGIVLYAPALALSAVTGLTFRGSILAVGLVCTFYSTLGGIKAVLVTDVFQSLLMFAAIYAVIICGLIKIGGVGDILRIANEHGRIEFFNFDPDPTVRHSVWTQIIGGLFIYCSLYGVNHAQVQRLLTVGNLQRSQRSLWIQWPILTLLSLSTSFAGLVMFAFYKDCDPVSAKRIAKGDQLLPLFVVDTMSHLPGLSGLFVSGIFSGSLSTVSSAINSLAAVTLEDYIKPIFEVENSSTIILKSLAIFYGIACIGLAFMAELLGPGVLQASLTIFGVVGGPLLGLFTLGMAFRRANQIGAISGLISSLGFLIWMGFGQPRPRPQTLSTSVQECDNLSFINISANTTALHQEPEDYFFLYRISYAWNAVIGFLLCLIIGLVVSEIAQKLNSNPSTPKTLDPNLFMPFIRRRMLQELIHRKDYDQTETLELNRRCRHKGANPPCGMRFLSDLTVWLALMVLVTAHLPEDNGDDEAQVESEDFEGPSVTSEHVKSEDDVIYITPETHPDVFFAEHFDDEAYFSKKWTKSQAKKDGTDAAIAKYDGEWSLETATKDPLNGDMGLVMKSKAKHAAISAKLRKPFQFHSKPLVIQYELNFQNGQDCGGGYIKLLSHSKDMDLRYFTDKTPYTIMFGPDKCGSDAKLHFIFRHVNPLNKTVEEKHCKKLDTKERTLFEEFFKDKRPHLYRLILNPDNTFEISVDYKLFNHGTLMDHFEPPVNPPAEIDDPMDEKPKDWDEREKIPDPDSVKPADWDESQPKQIQDESATMPDGWLEDEPDMIPDSTAEKPDDWDDDLDGEWEAPLVNNPICESAPGCGKWVQPMIENPRYKGKWFPALINNPNYKGKWKPRKIPNPDYFHDPEPFKMTSIGAVGIELWSMSDDIYFDNLLITDSLDIAKEWSADTFDLKVQKLDASDAGTIRRIINYSNRNPWLYAVYLVVVGLPLVLIVTFCCSGSGDSSDKDIPTEGGKNQLNPKKTDEVQDDDQPEDEDRGDNDEDQEEAQEGEEEEEEEEEEEPEEVTRRSTRKRRARKE</sequence>
<feature type="transmembrane region" description="Helical" evidence="18">
    <location>
        <begin position="235"/>
        <end position="253"/>
    </location>
</feature>
<dbReference type="PANTHER" id="PTHR42985">
    <property type="entry name" value="SODIUM-COUPLED MONOCARBOXYLATE TRANSPORTER"/>
    <property type="match status" value="1"/>
</dbReference>
<feature type="transmembrane region" description="Helical" evidence="18">
    <location>
        <begin position="498"/>
        <end position="516"/>
    </location>
</feature>
<keyword evidence="12 18" id="KW-0472">Membrane</keyword>
<dbReference type="InterPro" id="IPR009033">
    <property type="entry name" value="Calreticulin/calnexin_P_dom_sf"/>
</dbReference>
<dbReference type="Gene3D" id="2.10.250.10">
    <property type="entry name" value="Calreticulin/calnexin, P domain"/>
    <property type="match status" value="1"/>
</dbReference>
<dbReference type="FunFam" id="2.10.250.10:FF:000001">
    <property type="entry name" value="Calnexin homolog"/>
    <property type="match status" value="1"/>
</dbReference>
<feature type="compositionally biased region" description="Basic and acidic residues" evidence="17">
    <location>
        <begin position="860"/>
        <end position="882"/>
    </location>
</feature>
<dbReference type="EMBL" id="VCGU01000008">
    <property type="protein sequence ID" value="TRY71728.1"/>
    <property type="molecule type" value="Genomic_DNA"/>
</dbReference>
<evidence type="ECO:0000256" key="11">
    <source>
        <dbReference type="ARBA" id="ARBA00023065"/>
    </source>
</evidence>
<evidence type="ECO:0000256" key="9">
    <source>
        <dbReference type="ARBA" id="ARBA00022989"/>
    </source>
</evidence>
<feature type="disulfide bond" evidence="16">
    <location>
        <begin position="735"/>
        <end position="769"/>
    </location>
</feature>
<dbReference type="SUPFAM" id="SSF49899">
    <property type="entry name" value="Concanavalin A-like lectins/glucanases"/>
    <property type="match status" value="1"/>
</dbReference>
<feature type="compositionally biased region" description="Basic residues" evidence="17">
    <location>
        <begin position="1152"/>
        <end position="1162"/>
    </location>
</feature>
<feature type="transmembrane region" description="Helical" evidence="18">
    <location>
        <begin position="375"/>
        <end position="395"/>
    </location>
</feature>
<keyword evidence="13" id="KW-0143">Chaperone</keyword>
<feature type="transmembrane region" description="Helical" evidence="18">
    <location>
        <begin position="49"/>
        <end position="68"/>
    </location>
</feature>
<keyword evidence="10" id="KW-0915">Sodium</keyword>
<feature type="region of interest" description="Disordered" evidence="17">
    <location>
        <begin position="602"/>
        <end position="624"/>
    </location>
</feature>
<dbReference type="InterPro" id="IPR013320">
    <property type="entry name" value="ConA-like_dom_sf"/>
</dbReference>
<dbReference type="GO" id="GO:0005886">
    <property type="term" value="C:plasma membrane"/>
    <property type="evidence" value="ECO:0007669"/>
    <property type="project" value="UniProtKB-SubCell"/>
</dbReference>
<comment type="similarity">
    <text evidence="4">Belongs to the calreticulin family.</text>
</comment>
<dbReference type="Gene3D" id="1.20.1730.10">
    <property type="entry name" value="Sodium/glucose cotransporter"/>
    <property type="match status" value="1"/>
</dbReference>
<organism evidence="19 20">
    <name type="scientific">Tigriopus californicus</name>
    <name type="common">Marine copepod</name>
    <dbReference type="NCBI Taxonomy" id="6832"/>
    <lineage>
        <taxon>Eukaryota</taxon>
        <taxon>Metazoa</taxon>
        <taxon>Ecdysozoa</taxon>
        <taxon>Arthropoda</taxon>
        <taxon>Crustacea</taxon>
        <taxon>Multicrustacea</taxon>
        <taxon>Hexanauplia</taxon>
        <taxon>Copepoda</taxon>
        <taxon>Harpacticoida</taxon>
        <taxon>Harpacticidae</taxon>
        <taxon>Tigriopus</taxon>
    </lineage>
</organism>
<evidence type="ECO:0000256" key="12">
    <source>
        <dbReference type="ARBA" id="ARBA00023136"/>
    </source>
</evidence>
<accession>A0A553P211</accession>
<feature type="transmembrane region" description="Helical" evidence="18">
    <location>
        <begin position="155"/>
        <end position="176"/>
    </location>
</feature>
<dbReference type="InterPro" id="IPR001580">
    <property type="entry name" value="Calret/calnex"/>
</dbReference>
<feature type="transmembrane region" description="Helical" evidence="18">
    <location>
        <begin position="581"/>
        <end position="599"/>
    </location>
</feature>
<evidence type="ECO:0000256" key="3">
    <source>
        <dbReference type="ARBA" id="ARBA00006434"/>
    </source>
</evidence>
<evidence type="ECO:0000256" key="4">
    <source>
        <dbReference type="ARBA" id="ARBA00010983"/>
    </source>
</evidence>
<feature type="transmembrane region" description="Helical" evidence="18">
    <location>
        <begin position="6"/>
        <end position="28"/>
    </location>
</feature>
<evidence type="ECO:0000256" key="10">
    <source>
        <dbReference type="ARBA" id="ARBA00023053"/>
    </source>
</evidence>
<dbReference type="Proteomes" id="UP000318571">
    <property type="component" value="Chromosome 7"/>
</dbReference>
<comment type="caution">
    <text evidence="19">The sequence shown here is derived from an EMBL/GenBank/DDBJ whole genome shotgun (WGS) entry which is preliminary data.</text>
</comment>
<comment type="subcellular location">
    <subcellularLocation>
        <location evidence="2">Cell membrane</location>
        <topology evidence="2">Multi-pass membrane protein</topology>
    </subcellularLocation>
    <subcellularLocation>
        <location evidence="1">Endoplasmic reticulum membrane</location>
        <topology evidence="1">Single-pass type I membrane protein</topology>
    </subcellularLocation>
</comment>
<dbReference type="PROSITE" id="PS00803">
    <property type="entry name" value="CALRETICULIN_1"/>
    <property type="match status" value="1"/>
</dbReference>
<feature type="transmembrane region" description="Helical" evidence="18">
    <location>
        <begin position="433"/>
        <end position="451"/>
    </location>
</feature>
<evidence type="ECO:0000256" key="15">
    <source>
        <dbReference type="ARBA" id="ARBA00053392"/>
    </source>
</evidence>
<evidence type="ECO:0000256" key="17">
    <source>
        <dbReference type="SAM" id="MobiDB-lite"/>
    </source>
</evidence>
<dbReference type="InterPro" id="IPR051163">
    <property type="entry name" value="Sodium:Solute_Symporter_SSF"/>
</dbReference>
<keyword evidence="7 18" id="KW-0812">Transmembrane</keyword>
<keyword evidence="5" id="KW-0813">Transport</keyword>
<keyword evidence="16" id="KW-1015">Disulfide bond</keyword>
<dbReference type="PANTHER" id="PTHR42985:SF40">
    <property type="entry name" value="LD47995P-RELATED"/>
    <property type="match status" value="1"/>
</dbReference>
<gene>
    <name evidence="19" type="ORF">TCAL_03416</name>
</gene>
<feature type="transmembrane region" description="Helical" evidence="18">
    <location>
        <begin position="1061"/>
        <end position="1082"/>
    </location>
</feature>
<feature type="region of interest" description="Disordered" evidence="17">
    <location>
        <begin position="846"/>
        <end position="921"/>
    </location>
</feature>
<name>A0A553P211_TIGCA</name>
<keyword evidence="14" id="KW-0739">Sodium transport</keyword>
<dbReference type="GO" id="GO:0006457">
    <property type="term" value="P:protein folding"/>
    <property type="evidence" value="ECO:0007669"/>
    <property type="project" value="InterPro"/>
</dbReference>
<proteinExistence type="inferred from homology"/>
<feature type="transmembrane region" description="Helical" evidence="18">
    <location>
        <begin position="401"/>
        <end position="421"/>
    </location>
</feature>
<protein>
    <submittedName>
        <fullName evidence="19">Uncharacterized protein</fullName>
    </submittedName>
</protein>
<dbReference type="FunFam" id="2.60.120.200:FF:000011">
    <property type="entry name" value="Probable calnexin"/>
    <property type="match status" value="1"/>
</dbReference>
<keyword evidence="11" id="KW-0406">Ion transport</keyword>
<dbReference type="NCBIfam" id="TIGR00813">
    <property type="entry name" value="sss"/>
    <property type="match status" value="1"/>
</dbReference>
<keyword evidence="8" id="KW-0256">Endoplasmic reticulum</keyword>
<dbReference type="Pfam" id="PF00262">
    <property type="entry name" value="Calreticulin"/>
    <property type="match status" value="1"/>
</dbReference>
<dbReference type="GO" id="GO:0015293">
    <property type="term" value="F:symporter activity"/>
    <property type="evidence" value="ECO:0007669"/>
    <property type="project" value="TreeGrafter"/>
</dbReference>
<dbReference type="GO" id="GO:0006814">
    <property type="term" value="P:sodium ion transport"/>
    <property type="evidence" value="ECO:0007669"/>
    <property type="project" value="UniProtKB-KW"/>
</dbReference>
<dbReference type="Pfam" id="PF00474">
    <property type="entry name" value="SSF"/>
    <property type="match status" value="1"/>
</dbReference>
<feature type="transmembrane region" description="Helical" evidence="18">
    <location>
        <begin position="80"/>
        <end position="102"/>
    </location>
</feature>